<name>A0A5C6GQ85_METRR</name>
<reference evidence="3" key="1">
    <citation type="submission" date="2018-12" db="EMBL/GenBank/DDBJ databases">
        <title>The complete genome of Metarhizium rileyi, a key fungal pathogen of Lepidoptera.</title>
        <authorList>
            <person name="Binneck E."/>
            <person name="Lastra C.C.L."/>
            <person name="Sosa-Gomez D.R."/>
        </authorList>
    </citation>
    <scope>NUCLEOTIDE SEQUENCE [LARGE SCALE GENOMIC DNA]</scope>
    <source>
        <strain evidence="3">Cep018-CH2</strain>
    </source>
</reference>
<feature type="compositionally biased region" description="Basic and acidic residues" evidence="1">
    <location>
        <begin position="44"/>
        <end position="57"/>
    </location>
</feature>
<protein>
    <submittedName>
        <fullName evidence="2">Uncharacterized protein</fullName>
    </submittedName>
</protein>
<evidence type="ECO:0000313" key="3">
    <source>
        <dbReference type="Proteomes" id="UP000317257"/>
    </source>
</evidence>
<organism evidence="2 3">
    <name type="scientific">Metarhizium rileyi (strain RCEF 4871)</name>
    <name type="common">Nomuraea rileyi</name>
    <dbReference type="NCBI Taxonomy" id="1649241"/>
    <lineage>
        <taxon>Eukaryota</taxon>
        <taxon>Fungi</taxon>
        <taxon>Dikarya</taxon>
        <taxon>Ascomycota</taxon>
        <taxon>Pezizomycotina</taxon>
        <taxon>Sordariomycetes</taxon>
        <taxon>Hypocreomycetidae</taxon>
        <taxon>Hypocreales</taxon>
        <taxon>Clavicipitaceae</taxon>
        <taxon>Metarhizium</taxon>
    </lineage>
</organism>
<gene>
    <name evidence="2" type="ORF">ED733_008934</name>
</gene>
<proteinExistence type="predicted"/>
<accession>A0A5C6GQ85</accession>
<dbReference type="AlphaFoldDB" id="A0A5C6GQ85"/>
<evidence type="ECO:0000313" key="2">
    <source>
        <dbReference type="EMBL" id="TWU79202.1"/>
    </source>
</evidence>
<dbReference type="Proteomes" id="UP000317257">
    <property type="component" value="Unassembled WGS sequence"/>
</dbReference>
<dbReference type="EMBL" id="SBHS01000001">
    <property type="protein sequence ID" value="TWU79202.1"/>
    <property type="molecule type" value="Genomic_DNA"/>
</dbReference>
<feature type="region of interest" description="Disordered" evidence="1">
    <location>
        <begin position="1"/>
        <end position="67"/>
    </location>
</feature>
<evidence type="ECO:0000256" key="1">
    <source>
        <dbReference type="SAM" id="MobiDB-lite"/>
    </source>
</evidence>
<sequence>MARRGRKFHTFTAWGRPTTGPAIHGSFRKPMRHADELDTPSDPSEPRGREPQDDAKQQRKCIAAAQP</sequence>
<comment type="caution">
    <text evidence="2">The sequence shown here is derived from an EMBL/GenBank/DDBJ whole genome shotgun (WGS) entry which is preliminary data.</text>
</comment>